<dbReference type="PRINTS" id="PR00260">
    <property type="entry name" value="CHEMTRNSDUCR"/>
</dbReference>
<dbReference type="EMBL" id="LT629787">
    <property type="protein sequence ID" value="SDU28762.1"/>
    <property type="molecule type" value="Genomic_DNA"/>
</dbReference>
<feature type="transmembrane region" description="Helical" evidence="9">
    <location>
        <begin position="310"/>
        <end position="328"/>
    </location>
</feature>
<dbReference type="FunFam" id="1.10.287.950:FF:000001">
    <property type="entry name" value="Methyl-accepting chemotaxis sensory transducer"/>
    <property type="match status" value="1"/>
</dbReference>
<evidence type="ECO:0000256" key="9">
    <source>
        <dbReference type="SAM" id="Phobius"/>
    </source>
</evidence>
<gene>
    <name evidence="12" type="ORF">SAMN05216210_2892</name>
</gene>
<dbReference type="PANTHER" id="PTHR32089:SF119">
    <property type="entry name" value="METHYL-ACCEPTING CHEMOTAXIS PROTEIN CTPL"/>
    <property type="match status" value="1"/>
</dbReference>
<evidence type="ECO:0000313" key="13">
    <source>
        <dbReference type="Proteomes" id="UP000243924"/>
    </source>
</evidence>
<comment type="subcellular location">
    <subcellularLocation>
        <location evidence="1">Membrane</location>
        <topology evidence="1">Multi-pass membrane protein</topology>
    </subcellularLocation>
</comment>
<keyword evidence="13" id="KW-1185">Reference proteome</keyword>
<dbReference type="GO" id="GO:0016020">
    <property type="term" value="C:membrane"/>
    <property type="evidence" value="ECO:0007669"/>
    <property type="project" value="UniProtKB-SubCell"/>
</dbReference>
<dbReference type="InterPro" id="IPR003660">
    <property type="entry name" value="HAMP_dom"/>
</dbReference>
<dbReference type="Pfam" id="PF00015">
    <property type="entry name" value="MCPsignal"/>
    <property type="match status" value="1"/>
</dbReference>
<evidence type="ECO:0000256" key="2">
    <source>
        <dbReference type="ARBA" id="ARBA00022692"/>
    </source>
</evidence>
<accession>A0A1H2HAC8</accession>
<keyword evidence="8" id="KW-0175">Coiled coil</keyword>
<dbReference type="PROSITE" id="PS50111">
    <property type="entry name" value="CHEMOTAXIS_TRANSDUC_2"/>
    <property type="match status" value="1"/>
</dbReference>
<dbReference type="GO" id="GO:0006935">
    <property type="term" value="P:chemotaxis"/>
    <property type="evidence" value="ECO:0007669"/>
    <property type="project" value="InterPro"/>
</dbReference>
<dbReference type="OrthoDB" id="9177152at2"/>
<feature type="transmembrane region" description="Helical" evidence="9">
    <location>
        <begin position="21"/>
        <end position="41"/>
    </location>
</feature>
<feature type="coiled-coil region" evidence="8">
    <location>
        <begin position="328"/>
        <end position="358"/>
    </location>
</feature>
<keyword evidence="2 9" id="KW-0812">Transmembrane</keyword>
<dbReference type="InterPro" id="IPR004089">
    <property type="entry name" value="MCPsignal_dom"/>
</dbReference>
<dbReference type="STRING" id="1434072.SAMN05216210_2892"/>
<evidence type="ECO:0000256" key="4">
    <source>
        <dbReference type="ARBA" id="ARBA00023136"/>
    </source>
</evidence>
<feature type="domain" description="Methyl-accepting transducer" evidence="10">
    <location>
        <begin position="409"/>
        <end position="645"/>
    </location>
</feature>
<evidence type="ECO:0000256" key="1">
    <source>
        <dbReference type="ARBA" id="ARBA00004141"/>
    </source>
</evidence>
<sequence>MKKLDKQIFNTMLSNRRITGLFAALILSLLLLFVNFVYLNIQTGYDAEYIAHTGELRVLSQQLSTSATEAATGTEEAFPLLLRARNDFQERWDYLVSGHDETGLPAAPSSLSPQMASVQADWDQVRANADSILASQSTVISLHAVAATLSDTVPQLQVEYEDVVDVLIASGATAEQVAIAQRQSLLAQRILGSVNRVLTGDFDAVLAAESFGRDASLFGRVLQGMLEGDDVMGVTQVTNPEAVFLLEEIDGLFRFVSDSVDEILLTSPELYQVRQSANQIFTDSGQVLQNVSELNAGFQARADARWINTLIGYVLGLIALVSILLIGVQMTRESRERAQETRERLAETAEKNERNQAAILRLLDEIADLADGDLTAEATVTEDFTGAIADSINFSIDQLRALVATINETAQKVADAAQETQGTAMHLAEASEHQAQEIAGASAAVNEMAVSIDQVSANAAESSAVAERSVAIANKGNEVVQNTITGMDTIREQIQDTSKRIKRLGESSQEIGDIVSLINDIADQTNILALNAAIQASMAGDAGRGFAVVADEVQRLAERSSGATKQIEALVKTIQTDTNEAVISMEQTTSEVVRGARLAQDAGVALEEIEKVSTSLAALIQNISNAARQQASSAGHISNTMNVIQEITTQTSTGTTTTARSIGDLAKLAEDMRQSAAGFTLPESQD</sequence>
<dbReference type="Proteomes" id="UP000243924">
    <property type="component" value="Chromosome I"/>
</dbReference>
<dbReference type="GO" id="GO:0004888">
    <property type="term" value="F:transmembrane signaling receptor activity"/>
    <property type="evidence" value="ECO:0007669"/>
    <property type="project" value="InterPro"/>
</dbReference>
<evidence type="ECO:0000259" key="11">
    <source>
        <dbReference type="PROSITE" id="PS50885"/>
    </source>
</evidence>
<organism evidence="12 13">
    <name type="scientific">Halopseudomonas salegens</name>
    <dbReference type="NCBI Taxonomy" id="1434072"/>
    <lineage>
        <taxon>Bacteria</taxon>
        <taxon>Pseudomonadati</taxon>
        <taxon>Pseudomonadota</taxon>
        <taxon>Gammaproteobacteria</taxon>
        <taxon>Pseudomonadales</taxon>
        <taxon>Pseudomonadaceae</taxon>
        <taxon>Halopseudomonas</taxon>
    </lineage>
</organism>
<dbReference type="PROSITE" id="PS50885">
    <property type="entry name" value="HAMP"/>
    <property type="match status" value="1"/>
</dbReference>
<dbReference type="RefSeq" id="WP_092388134.1">
    <property type="nucleotide sequence ID" value="NZ_LT629787.1"/>
</dbReference>
<keyword evidence="5 7" id="KW-0807">Transducer</keyword>
<keyword evidence="4 9" id="KW-0472">Membrane</keyword>
<dbReference type="SUPFAM" id="SSF58104">
    <property type="entry name" value="Methyl-accepting chemotaxis protein (MCP) signaling domain"/>
    <property type="match status" value="1"/>
</dbReference>
<comment type="similarity">
    <text evidence="6">Belongs to the methyl-accepting chemotaxis (MCP) protein family.</text>
</comment>
<proteinExistence type="inferred from homology"/>
<feature type="domain" description="HAMP" evidence="11">
    <location>
        <begin position="353"/>
        <end position="404"/>
    </location>
</feature>
<dbReference type="GO" id="GO:0007165">
    <property type="term" value="P:signal transduction"/>
    <property type="evidence" value="ECO:0007669"/>
    <property type="project" value="UniProtKB-KW"/>
</dbReference>
<dbReference type="InterPro" id="IPR029095">
    <property type="entry name" value="NarX-like_N"/>
</dbReference>
<evidence type="ECO:0000256" key="3">
    <source>
        <dbReference type="ARBA" id="ARBA00022989"/>
    </source>
</evidence>
<dbReference type="Pfam" id="PF13675">
    <property type="entry name" value="PilJ"/>
    <property type="match status" value="1"/>
</dbReference>
<evidence type="ECO:0000256" key="7">
    <source>
        <dbReference type="PROSITE-ProRule" id="PRU00284"/>
    </source>
</evidence>
<dbReference type="AlphaFoldDB" id="A0A1H2HAC8"/>
<dbReference type="PANTHER" id="PTHR32089">
    <property type="entry name" value="METHYL-ACCEPTING CHEMOTAXIS PROTEIN MCPB"/>
    <property type="match status" value="1"/>
</dbReference>
<dbReference type="Gene3D" id="1.10.287.950">
    <property type="entry name" value="Methyl-accepting chemotaxis protein"/>
    <property type="match status" value="1"/>
</dbReference>
<keyword evidence="3 9" id="KW-1133">Transmembrane helix</keyword>
<dbReference type="SMART" id="SM00283">
    <property type="entry name" value="MA"/>
    <property type="match status" value="1"/>
</dbReference>
<evidence type="ECO:0000313" key="12">
    <source>
        <dbReference type="EMBL" id="SDU28762.1"/>
    </source>
</evidence>
<name>A0A1H2HAC8_9GAMM</name>
<evidence type="ECO:0000256" key="8">
    <source>
        <dbReference type="SAM" id="Coils"/>
    </source>
</evidence>
<dbReference type="CDD" id="cd11386">
    <property type="entry name" value="MCP_signal"/>
    <property type="match status" value="1"/>
</dbReference>
<protein>
    <submittedName>
        <fullName evidence="12">Twitching motility protein PilJ</fullName>
    </submittedName>
</protein>
<evidence type="ECO:0000259" key="10">
    <source>
        <dbReference type="PROSITE" id="PS50111"/>
    </source>
</evidence>
<reference evidence="13" key="1">
    <citation type="submission" date="2016-10" db="EMBL/GenBank/DDBJ databases">
        <authorList>
            <person name="Varghese N."/>
            <person name="Submissions S."/>
        </authorList>
    </citation>
    <scope>NUCLEOTIDE SEQUENCE [LARGE SCALE GENOMIC DNA]</scope>
    <source>
        <strain evidence="13">CECT 8338</strain>
    </source>
</reference>
<evidence type="ECO:0000256" key="6">
    <source>
        <dbReference type="ARBA" id="ARBA00029447"/>
    </source>
</evidence>
<evidence type="ECO:0000256" key="5">
    <source>
        <dbReference type="ARBA" id="ARBA00023224"/>
    </source>
</evidence>
<dbReference type="InterPro" id="IPR004090">
    <property type="entry name" value="Chemotax_Me-accpt_rcpt"/>
</dbReference>